<proteinExistence type="predicted"/>
<accession>A0A0E9VXN5</accession>
<protein>
    <submittedName>
        <fullName evidence="1">Uncharacterized protein</fullName>
    </submittedName>
</protein>
<sequence>MKILYQPAKATSHRLVTPSQIFNFPASTAPVY</sequence>
<evidence type="ECO:0000313" key="1">
    <source>
        <dbReference type="EMBL" id="JAH82085.1"/>
    </source>
</evidence>
<reference evidence="1" key="1">
    <citation type="submission" date="2014-11" db="EMBL/GenBank/DDBJ databases">
        <authorList>
            <person name="Amaro Gonzalez C."/>
        </authorList>
    </citation>
    <scope>NUCLEOTIDE SEQUENCE</scope>
</reference>
<dbReference type="AlphaFoldDB" id="A0A0E9VXN5"/>
<organism evidence="1">
    <name type="scientific">Anguilla anguilla</name>
    <name type="common">European freshwater eel</name>
    <name type="synonym">Muraena anguilla</name>
    <dbReference type="NCBI Taxonomy" id="7936"/>
    <lineage>
        <taxon>Eukaryota</taxon>
        <taxon>Metazoa</taxon>
        <taxon>Chordata</taxon>
        <taxon>Craniata</taxon>
        <taxon>Vertebrata</taxon>
        <taxon>Euteleostomi</taxon>
        <taxon>Actinopterygii</taxon>
        <taxon>Neopterygii</taxon>
        <taxon>Teleostei</taxon>
        <taxon>Anguilliformes</taxon>
        <taxon>Anguillidae</taxon>
        <taxon>Anguilla</taxon>
    </lineage>
</organism>
<reference evidence="1" key="2">
    <citation type="journal article" date="2015" name="Fish Shellfish Immunol.">
        <title>Early steps in the European eel (Anguilla anguilla)-Vibrio vulnificus interaction in the gills: Role of the RtxA13 toxin.</title>
        <authorList>
            <person name="Callol A."/>
            <person name="Pajuelo D."/>
            <person name="Ebbesson L."/>
            <person name="Teles M."/>
            <person name="MacKenzie S."/>
            <person name="Amaro C."/>
        </authorList>
    </citation>
    <scope>NUCLEOTIDE SEQUENCE</scope>
</reference>
<dbReference type="EMBL" id="GBXM01026492">
    <property type="protein sequence ID" value="JAH82085.1"/>
    <property type="molecule type" value="Transcribed_RNA"/>
</dbReference>
<name>A0A0E9VXN5_ANGAN</name>